<comment type="caution">
    <text evidence="7">The sequence shown here is derived from an EMBL/GenBank/DDBJ whole genome shotgun (WGS) entry which is preliminary data.</text>
</comment>
<evidence type="ECO:0000256" key="4">
    <source>
        <dbReference type="ARBA" id="ARBA00022989"/>
    </source>
</evidence>
<sequence length="257" mass="30159">MRIDVVMQRPQKQSLCSSLRRDAHIKCLVLTLLIVGCLSALVWCQCARVTRLVVNFHSFPITTRRTASPCEEGYVFIPLAFMAMLYLVYLVECWHCTTRMELAYKVDSASVYEHIQQMRETQPVIWWKAVCYHYVRRTRHVTRYRNGDAYTTTQVYYERVNSHGSGASFTYTNCGVKDISKKLIDLEKHPATKIRFSKGFAFANLDAANEFDEQRRRFFHENERLDDYMEMCEGLDLVGVNFQEHMVAFAEPHRLPW</sequence>
<evidence type="ECO:0000256" key="5">
    <source>
        <dbReference type="ARBA" id="ARBA00023136"/>
    </source>
</evidence>
<name>A0A8X6KRW0_TRICU</name>
<gene>
    <name evidence="7" type="primary">tmem151b</name>
    <name evidence="7" type="ORF">TNCT_425591</name>
</gene>
<keyword evidence="4 6" id="KW-1133">Transmembrane helix</keyword>
<dbReference type="GO" id="GO:0016020">
    <property type="term" value="C:membrane"/>
    <property type="evidence" value="ECO:0007669"/>
    <property type="project" value="UniProtKB-SubCell"/>
</dbReference>
<evidence type="ECO:0000256" key="6">
    <source>
        <dbReference type="SAM" id="Phobius"/>
    </source>
</evidence>
<dbReference type="InterPro" id="IPR026767">
    <property type="entry name" value="Tmem151"/>
</dbReference>
<dbReference type="Proteomes" id="UP000887116">
    <property type="component" value="Unassembled WGS sequence"/>
</dbReference>
<dbReference type="OrthoDB" id="190434at2759"/>
<evidence type="ECO:0000313" key="8">
    <source>
        <dbReference type="Proteomes" id="UP000887116"/>
    </source>
</evidence>
<proteinExistence type="inferred from homology"/>
<dbReference type="PANTHER" id="PTHR31893">
    <property type="entry name" value="TRANSMEMBRANE PROTEIN 151 HOMOLOG"/>
    <property type="match status" value="1"/>
</dbReference>
<accession>A0A8X6KRW0</accession>
<dbReference type="Pfam" id="PF14857">
    <property type="entry name" value="TMEM151"/>
    <property type="match status" value="1"/>
</dbReference>
<comment type="subcellular location">
    <subcellularLocation>
        <location evidence="1">Membrane</location>
        <topology evidence="1">Multi-pass membrane protein</topology>
    </subcellularLocation>
</comment>
<organism evidence="7 8">
    <name type="scientific">Trichonephila clavata</name>
    <name type="common">Joro spider</name>
    <name type="synonym">Nephila clavata</name>
    <dbReference type="NCBI Taxonomy" id="2740835"/>
    <lineage>
        <taxon>Eukaryota</taxon>
        <taxon>Metazoa</taxon>
        <taxon>Ecdysozoa</taxon>
        <taxon>Arthropoda</taxon>
        <taxon>Chelicerata</taxon>
        <taxon>Arachnida</taxon>
        <taxon>Araneae</taxon>
        <taxon>Araneomorphae</taxon>
        <taxon>Entelegynae</taxon>
        <taxon>Araneoidea</taxon>
        <taxon>Nephilidae</taxon>
        <taxon>Trichonephila</taxon>
    </lineage>
</organism>
<dbReference type="PANTHER" id="PTHR31893:SF5">
    <property type="entry name" value="TRANSMEMBRANE PROTEIN 151 HOMOLOG"/>
    <property type="match status" value="1"/>
</dbReference>
<keyword evidence="5 6" id="KW-0472">Membrane</keyword>
<keyword evidence="3 6" id="KW-0812">Transmembrane</keyword>
<evidence type="ECO:0000313" key="7">
    <source>
        <dbReference type="EMBL" id="GFQ81781.1"/>
    </source>
</evidence>
<evidence type="ECO:0000256" key="1">
    <source>
        <dbReference type="ARBA" id="ARBA00004141"/>
    </source>
</evidence>
<dbReference type="AlphaFoldDB" id="A0A8X6KRW0"/>
<evidence type="ECO:0000256" key="2">
    <source>
        <dbReference type="ARBA" id="ARBA00009583"/>
    </source>
</evidence>
<reference evidence="7" key="1">
    <citation type="submission" date="2020-07" db="EMBL/GenBank/DDBJ databases">
        <title>Multicomponent nature underlies the extraordinary mechanical properties of spider dragline silk.</title>
        <authorList>
            <person name="Kono N."/>
            <person name="Nakamura H."/>
            <person name="Mori M."/>
            <person name="Yoshida Y."/>
            <person name="Ohtoshi R."/>
            <person name="Malay A.D."/>
            <person name="Moran D.A.P."/>
            <person name="Tomita M."/>
            <person name="Numata K."/>
            <person name="Arakawa K."/>
        </authorList>
    </citation>
    <scope>NUCLEOTIDE SEQUENCE</scope>
</reference>
<protein>
    <submittedName>
        <fullName evidence="7">Transmembrane protein 151B</fullName>
    </submittedName>
</protein>
<evidence type="ECO:0000256" key="3">
    <source>
        <dbReference type="ARBA" id="ARBA00022692"/>
    </source>
</evidence>
<feature type="transmembrane region" description="Helical" evidence="6">
    <location>
        <begin position="73"/>
        <end position="91"/>
    </location>
</feature>
<dbReference type="EMBL" id="BMAO01022411">
    <property type="protein sequence ID" value="GFQ81781.1"/>
    <property type="molecule type" value="Genomic_DNA"/>
</dbReference>
<comment type="similarity">
    <text evidence="2">Belongs to the TMEM151 family.</text>
</comment>
<keyword evidence="8" id="KW-1185">Reference proteome</keyword>